<gene>
    <name evidence="1" type="ORF">MKP09_06000</name>
</gene>
<dbReference type="RefSeq" id="WP_240826873.1">
    <property type="nucleotide sequence ID" value="NZ_JAKWBL010000001.1"/>
</dbReference>
<accession>A0ABS9SGK1</accession>
<sequence>MKKIEPTNQASIKVTFGVEQYIDEKVSVAFEETYIFHYGNTKTIERVGPEGKNENIAETLPLNAQQLFEEFGSRLIKTIETKETAITLEPLNEDALNKIWVLFLFGLYGNHSVVKGVPENIRIDQTSIPNDFLLSILRSIFSGSKMG</sequence>
<organism evidence="1 2">
    <name type="scientific">Niabella ginsengisoli</name>
    <dbReference type="NCBI Taxonomy" id="522298"/>
    <lineage>
        <taxon>Bacteria</taxon>
        <taxon>Pseudomonadati</taxon>
        <taxon>Bacteroidota</taxon>
        <taxon>Chitinophagia</taxon>
        <taxon>Chitinophagales</taxon>
        <taxon>Chitinophagaceae</taxon>
        <taxon>Niabella</taxon>
    </lineage>
</organism>
<protein>
    <submittedName>
        <fullName evidence="1">Uncharacterized protein</fullName>
    </submittedName>
</protein>
<evidence type="ECO:0000313" key="2">
    <source>
        <dbReference type="Proteomes" id="UP001202248"/>
    </source>
</evidence>
<comment type="caution">
    <text evidence="1">The sequence shown here is derived from an EMBL/GenBank/DDBJ whole genome shotgun (WGS) entry which is preliminary data.</text>
</comment>
<name>A0ABS9SGK1_9BACT</name>
<reference evidence="1 2" key="1">
    <citation type="submission" date="2022-02" db="EMBL/GenBank/DDBJ databases">
        <authorList>
            <person name="Min J."/>
        </authorList>
    </citation>
    <scope>NUCLEOTIDE SEQUENCE [LARGE SCALE GENOMIC DNA]</scope>
    <source>
        <strain evidence="1 2">GR10-1</strain>
    </source>
</reference>
<dbReference type="Proteomes" id="UP001202248">
    <property type="component" value="Unassembled WGS sequence"/>
</dbReference>
<keyword evidence="2" id="KW-1185">Reference proteome</keyword>
<evidence type="ECO:0000313" key="1">
    <source>
        <dbReference type="EMBL" id="MCH5597488.1"/>
    </source>
</evidence>
<proteinExistence type="predicted"/>
<dbReference type="EMBL" id="JAKWBL010000001">
    <property type="protein sequence ID" value="MCH5597488.1"/>
    <property type="molecule type" value="Genomic_DNA"/>
</dbReference>